<feature type="domain" description="Major facilitator superfamily (MFS) profile" evidence="7">
    <location>
        <begin position="16"/>
        <end position="405"/>
    </location>
</feature>
<feature type="transmembrane region" description="Helical" evidence="6">
    <location>
        <begin position="54"/>
        <end position="75"/>
    </location>
</feature>
<comment type="subcellular location">
    <subcellularLocation>
        <location evidence="1">Cell membrane</location>
        <topology evidence="1">Multi-pass membrane protein</topology>
    </subcellularLocation>
</comment>
<dbReference type="InterPro" id="IPR036259">
    <property type="entry name" value="MFS_trans_sf"/>
</dbReference>
<feature type="transmembrane region" description="Helical" evidence="6">
    <location>
        <begin position="343"/>
        <end position="370"/>
    </location>
</feature>
<evidence type="ECO:0000256" key="6">
    <source>
        <dbReference type="SAM" id="Phobius"/>
    </source>
</evidence>
<comment type="caution">
    <text evidence="8">The sequence shown here is derived from an EMBL/GenBank/DDBJ whole genome shotgun (WGS) entry which is preliminary data.</text>
</comment>
<keyword evidence="3 6" id="KW-0812">Transmembrane</keyword>
<dbReference type="Proteomes" id="UP000033121">
    <property type="component" value="Unassembled WGS sequence"/>
</dbReference>
<feature type="transmembrane region" description="Helical" evidence="6">
    <location>
        <begin position="140"/>
        <end position="162"/>
    </location>
</feature>
<dbReference type="SUPFAM" id="SSF103473">
    <property type="entry name" value="MFS general substrate transporter"/>
    <property type="match status" value="1"/>
</dbReference>
<evidence type="ECO:0000313" key="9">
    <source>
        <dbReference type="Proteomes" id="UP000033121"/>
    </source>
</evidence>
<dbReference type="PANTHER" id="PTHR43124">
    <property type="entry name" value="PURINE EFFLUX PUMP PBUE"/>
    <property type="match status" value="1"/>
</dbReference>
<dbReference type="InterPro" id="IPR050189">
    <property type="entry name" value="MFS_Efflux_Transporters"/>
</dbReference>
<dbReference type="Pfam" id="PF07690">
    <property type="entry name" value="MFS_1"/>
    <property type="match status" value="1"/>
</dbReference>
<feature type="transmembrane region" description="Helical" evidence="6">
    <location>
        <begin position="254"/>
        <end position="272"/>
    </location>
</feature>
<dbReference type="PANTHER" id="PTHR43124:SF3">
    <property type="entry name" value="CHLORAMPHENICOL EFFLUX PUMP RV0191"/>
    <property type="match status" value="1"/>
</dbReference>
<dbReference type="AlphaFoldDB" id="A0A0E9N184"/>
<gene>
    <name evidence="8" type="ORF">FPE01S_02_05010</name>
</gene>
<feature type="transmembrane region" description="Helical" evidence="6">
    <location>
        <begin position="284"/>
        <end position="302"/>
    </location>
</feature>
<dbReference type="PROSITE" id="PS50850">
    <property type="entry name" value="MFS"/>
    <property type="match status" value="1"/>
</dbReference>
<dbReference type="RefSeq" id="WP_046369278.1">
    <property type="nucleotide sequence ID" value="NZ_BBWV01000002.1"/>
</dbReference>
<feature type="transmembrane region" description="Helical" evidence="6">
    <location>
        <begin position="382"/>
        <end position="404"/>
    </location>
</feature>
<feature type="transmembrane region" description="Helical" evidence="6">
    <location>
        <begin position="222"/>
        <end position="248"/>
    </location>
</feature>
<dbReference type="GO" id="GO:0005886">
    <property type="term" value="C:plasma membrane"/>
    <property type="evidence" value="ECO:0007669"/>
    <property type="project" value="UniProtKB-SubCell"/>
</dbReference>
<dbReference type="CDD" id="cd17324">
    <property type="entry name" value="MFS_NepI_like"/>
    <property type="match status" value="1"/>
</dbReference>
<evidence type="ECO:0000256" key="2">
    <source>
        <dbReference type="ARBA" id="ARBA00022475"/>
    </source>
</evidence>
<protein>
    <submittedName>
        <fullName evidence="8">Putative major facilitator superfamily transporter</fullName>
    </submittedName>
</protein>
<feature type="transmembrane region" description="Helical" evidence="6">
    <location>
        <begin position="168"/>
        <end position="190"/>
    </location>
</feature>
<dbReference type="InterPro" id="IPR020846">
    <property type="entry name" value="MFS_dom"/>
</dbReference>
<evidence type="ECO:0000256" key="1">
    <source>
        <dbReference type="ARBA" id="ARBA00004651"/>
    </source>
</evidence>
<feature type="transmembrane region" description="Helical" evidence="6">
    <location>
        <begin position="107"/>
        <end position="128"/>
    </location>
</feature>
<evidence type="ECO:0000256" key="3">
    <source>
        <dbReference type="ARBA" id="ARBA00022692"/>
    </source>
</evidence>
<keyword evidence="2" id="KW-1003">Cell membrane</keyword>
<dbReference type="InterPro" id="IPR011701">
    <property type="entry name" value="MFS"/>
</dbReference>
<keyword evidence="4 6" id="KW-1133">Transmembrane helix</keyword>
<keyword evidence="5 6" id="KW-0472">Membrane</keyword>
<keyword evidence="9" id="KW-1185">Reference proteome</keyword>
<feature type="transmembrane region" description="Helical" evidence="6">
    <location>
        <begin position="82"/>
        <end position="101"/>
    </location>
</feature>
<sequence length="410" mass="44974">MQTEAISGFTPYQRFIIAILGLLQFTIVLDFMIISPLGDILMKSLDINTAQFGLIVSAYAFSAAISGIMAAGFADRFDRKKLLLFFYTGFLLGTVSCGMADSFTQLLAARIVTGLFGGVIGAVSLAIVADLFRPDQRGRVMSVIQMGFAGSQVLGIPLGLFLANRWTWHATFLMIAAFGLLIGLAVLLNMQPVTAHLDNRTDKNPLLHLWHTLLNKRYQTGFLATTFLPVGGFMLMPFGSAFIINNLLLTQEDLPLIFMLSGISSIIIMPMIGRLSDRVDRFKLFAAGSVLSMIMVLIYTHLPPVPLWLLIMVNMIMFMGIMSRIIPAVALNTSIPEMHDRGAYMSISASLQQMAGGVAAMAAGLIVFQPHPHSPIEHYPRLGWVVTTVVLVCIWLVYRVSLIVKQPATK</sequence>
<reference evidence="8 9" key="1">
    <citation type="submission" date="2015-04" db="EMBL/GenBank/DDBJ databases">
        <title>Whole genome shotgun sequence of Flavihumibacter petaseus NBRC 106054.</title>
        <authorList>
            <person name="Miyazawa S."/>
            <person name="Hosoyama A."/>
            <person name="Hashimoto M."/>
            <person name="Noguchi M."/>
            <person name="Tsuchikane K."/>
            <person name="Ohji S."/>
            <person name="Yamazoe A."/>
            <person name="Ichikawa N."/>
            <person name="Kimura A."/>
            <person name="Fujita N."/>
        </authorList>
    </citation>
    <scope>NUCLEOTIDE SEQUENCE [LARGE SCALE GENOMIC DNA]</scope>
    <source>
        <strain evidence="8 9">NBRC 106054</strain>
    </source>
</reference>
<evidence type="ECO:0000313" key="8">
    <source>
        <dbReference type="EMBL" id="GAO43396.1"/>
    </source>
</evidence>
<dbReference type="EMBL" id="BBWV01000002">
    <property type="protein sequence ID" value="GAO43396.1"/>
    <property type="molecule type" value="Genomic_DNA"/>
</dbReference>
<proteinExistence type="predicted"/>
<dbReference type="STRING" id="1220578.FPE01S_02_05010"/>
<name>A0A0E9N184_9BACT</name>
<evidence type="ECO:0000256" key="4">
    <source>
        <dbReference type="ARBA" id="ARBA00022989"/>
    </source>
</evidence>
<feature type="transmembrane region" description="Helical" evidence="6">
    <location>
        <begin position="12"/>
        <end position="34"/>
    </location>
</feature>
<feature type="transmembrane region" description="Helical" evidence="6">
    <location>
        <begin position="308"/>
        <end position="331"/>
    </location>
</feature>
<dbReference type="GO" id="GO:0022857">
    <property type="term" value="F:transmembrane transporter activity"/>
    <property type="evidence" value="ECO:0007669"/>
    <property type="project" value="InterPro"/>
</dbReference>
<evidence type="ECO:0000256" key="5">
    <source>
        <dbReference type="ARBA" id="ARBA00023136"/>
    </source>
</evidence>
<organism evidence="8 9">
    <name type="scientific">Flavihumibacter petaseus NBRC 106054</name>
    <dbReference type="NCBI Taxonomy" id="1220578"/>
    <lineage>
        <taxon>Bacteria</taxon>
        <taxon>Pseudomonadati</taxon>
        <taxon>Bacteroidota</taxon>
        <taxon>Chitinophagia</taxon>
        <taxon>Chitinophagales</taxon>
        <taxon>Chitinophagaceae</taxon>
        <taxon>Flavihumibacter</taxon>
    </lineage>
</organism>
<accession>A0A0E9N184</accession>
<dbReference type="Gene3D" id="1.20.1250.20">
    <property type="entry name" value="MFS general substrate transporter like domains"/>
    <property type="match status" value="1"/>
</dbReference>
<evidence type="ECO:0000259" key="7">
    <source>
        <dbReference type="PROSITE" id="PS50850"/>
    </source>
</evidence>
<dbReference type="OrthoDB" id="9812221at2"/>